<dbReference type="EMBL" id="WIXE01016841">
    <property type="protein sequence ID" value="KAK5972236.1"/>
    <property type="molecule type" value="Genomic_DNA"/>
</dbReference>
<feature type="signal peptide" evidence="3">
    <location>
        <begin position="1"/>
        <end position="21"/>
    </location>
</feature>
<dbReference type="SUPFAM" id="SSF56994">
    <property type="entry name" value="Insulin-like"/>
    <property type="match status" value="1"/>
</dbReference>
<dbReference type="PROSITE" id="PS00262">
    <property type="entry name" value="INSULIN"/>
    <property type="match status" value="1"/>
</dbReference>
<evidence type="ECO:0000256" key="3">
    <source>
        <dbReference type="SAM" id="SignalP"/>
    </source>
</evidence>
<dbReference type="InterPro" id="IPR036438">
    <property type="entry name" value="Insulin-like_sf"/>
</dbReference>
<proteinExistence type="inferred from homology"/>
<keyword evidence="2 3" id="KW-0732">Signal</keyword>
<evidence type="ECO:0000313" key="4">
    <source>
        <dbReference type="EMBL" id="KAK5972236.1"/>
    </source>
</evidence>
<reference evidence="4 5" key="1">
    <citation type="submission" date="2019-10" db="EMBL/GenBank/DDBJ databases">
        <title>Assembly and Annotation for the nematode Trichostrongylus colubriformis.</title>
        <authorList>
            <person name="Martin J."/>
        </authorList>
    </citation>
    <scope>NUCLEOTIDE SEQUENCE [LARGE SCALE GENOMIC DNA]</scope>
    <source>
        <strain evidence="4">G859</strain>
        <tissue evidence="4">Whole worm</tissue>
    </source>
</reference>
<feature type="chain" id="PRO_5042922755" evidence="3">
    <location>
        <begin position="22"/>
        <end position="98"/>
    </location>
</feature>
<comment type="caution">
    <text evidence="4">The sequence shown here is derived from an EMBL/GenBank/DDBJ whole genome shotgun (WGS) entry which is preliminary data.</text>
</comment>
<evidence type="ECO:0000256" key="1">
    <source>
        <dbReference type="ARBA" id="ARBA00009034"/>
    </source>
</evidence>
<name>A0AAN8F2N9_TRICO</name>
<keyword evidence="5" id="KW-1185">Reference proteome</keyword>
<evidence type="ECO:0000256" key="2">
    <source>
        <dbReference type="ARBA" id="ARBA00022729"/>
    </source>
</evidence>
<dbReference type="InterPro" id="IPR022353">
    <property type="entry name" value="Insulin_CS"/>
</dbReference>
<accession>A0AAN8F2N9</accession>
<protein>
    <submittedName>
        <fullName evidence="4">Uncharacterized protein</fullName>
    </submittedName>
</protein>
<evidence type="ECO:0000313" key="5">
    <source>
        <dbReference type="Proteomes" id="UP001331761"/>
    </source>
</evidence>
<sequence length="98" mass="11289">MSDRILLVLLLFAVLTLLSHGSEDSKVAKSRVRRCAQQLNMAMTLQCRSITDESCELIRELYALDAPLDPEDRDRLLERKCCERRCSLQVLRSFCCLI</sequence>
<dbReference type="Proteomes" id="UP001331761">
    <property type="component" value="Unassembled WGS sequence"/>
</dbReference>
<organism evidence="4 5">
    <name type="scientific">Trichostrongylus colubriformis</name>
    <name type="common">Black scour worm</name>
    <dbReference type="NCBI Taxonomy" id="6319"/>
    <lineage>
        <taxon>Eukaryota</taxon>
        <taxon>Metazoa</taxon>
        <taxon>Ecdysozoa</taxon>
        <taxon>Nematoda</taxon>
        <taxon>Chromadorea</taxon>
        <taxon>Rhabditida</taxon>
        <taxon>Rhabditina</taxon>
        <taxon>Rhabditomorpha</taxon>
        <taxon>Strongyloidea</taxon>
        <taxon>Trichostrongylidae</taxon>
        <taxon>Trichostrongylus</taxon>
    </lineage>
</organism>
<dbReference type="AlphaFoldDB" id="A0AAN8F2N9"/>
<comment type="similarity">
    <text evidence="1">Belongs to the insulin family.</text>
</comment>
<gene>
    <name evidence="4" type="ORF">GCK32_002384</name>
</gene>